<comment type="caution">
    <text evidence="2">The sequence shown here is derived from an EMBL/GenBank/DDBJ whole genome shotgun (WGS) entry which is preliminary data.</text>
</comment>
<evidence type="ECO:0000256" key="1">
    <source>
        <dbReference type="SAM" id="MobiDB-lite"/>
    </source>
</evidence>
<reference evidence="2" key="1">
    <citation type="submission" date="2023-10" db="EMBL/GenBank/DDBJ databases">
        <authorList>
            <person name="Chen Y."/>
            <person name="Shah S."/>
            <person name="Dougan E. K."/>
            <person name="Thang M."/>
            <person name="Chan C."/>
        </authorList>
    </citation>
    <scope>NUCLEOTIDE SEQUENCE [LARGE SCALE GENOMIC DNA]</scope>
</reference>
<keyword evidence="3" id="KW-1185">Reference proteome</keyword>
<name>A0ABN9QPH8_9DINO</name>
<gene>
    <name evidence="2" type="ORF">PCOR1329_LOCUS12270</name>
</gene>
<accession>A0ABN9QPH8</accession>
<evidence type="ECO:0008006" key="4">
    <source>
        <dbReference type="Google" id="ProtNLM"/>
    </source>
</evidence>
<dbReference type="Proteomes" id="UP001189429">
    <property type="component" value="Unassembled WGS sequence"/>
</dbReference>
<feature type="non-terminal residue" evidence="2">
    <location>
        <position position="1"/>
    </location>
</feature>
<evidence type="ECO:0000313" key="3">
    <source>
        <dbReference type="Proteomes" id="UP001189429"/>
    </source>
</evidence>
<sequence>EGRDSRRGQQHAAGGGAAEGQAAGHHQRVEPARLRLRHLRGWHAGVRAQLAMRGRASRCGNRHPRAPCPDPRTPGKWQAMNIVSGEVDVTLQGGFEYGTALGSFMGADGQAAGRPA</sequence>
<dbReference type="EMBL" id="CAUYUJ010003567">
    <property type="protein sequence ID" value="CAK0805851.1"/>
    <property type="molecule type" value="Genomic_DNA"/>
</dbReference>
<feature type="non-terminal residue" evidence="2">
    <location>
        <position position="116"/>
    </location>
</feature>
<organism evidence="2 3">
    <name type="scientific">Prorocentrum cordatum</name>
    <dbReference type="NCBI Taxonomy" id="2364126"/>
    <lineage>
        <taxon>Eukaryota</taxon>
        <taxon>Sar</taxon>
        <taxon>Alveolata</taxon>
        <taxon>Dinophyceae</taxon>
        <taxon>Prorocentrales</taxon>
        <taxon>Prorocentraceae</taxon>
        <taxon>Prorocentrum</taxon>
    </lineage>
</organism>
<feature type="region of interest" description="Disordered" evidence="1">
    <location>
        <begin position="1"/>
        <end position="31"/>
    </location>
</feature>
<protein>
    <recommendedName>
        <fullName evidence="4">Altered inheritance of mitochondria protein 24, mitochondrial</fullName>
    </recommendedName>
</protein>
<proteinExistence type="predicted"/>
<evidence type="ECO:0000313" key="2">
    <source>
        <dbReference type="EMBL" id="CAK0805851.1"/>
    </source>
</evidence>
<feature type="region of interest" description="Disordered" evidence="1">
    <location>
        <begin position="53"/>
        <end position="74"/>
    </location>
</feature>